<keyword evidence="1" id="KW-1133">Transmembrane helix</keyword>
<proteinExistence type="predicted"/>
<feature type="transmembrane region" description="Helical" evidence="1">
    <location>
        <begin position="133"/>
        <end position="153"/>
    </location>
</feature>
<feature type="transmembrane region" description="Helical" evidence="1">
    <location>
        <begin position="60"/>
        <end position="84"/>
    </location>
</feature>
<feature type="domain" description="DUF1648" evidence="2">
    <location>
        <begin position="21"/>
        <end position="66"/>
    </location>
</feature>
<dbReference type="AlphaFoldDB" id="A0A212K7A3"/>
<name>A0A212K7A3_9FIRM</name>
<evidence type="ECO:0000256" key="1">
    <source>
        <dbReference type="SAM" id="Phobius"/>
    </source>
</evidence>
<keyword evidence="1" id="KW-0472">Membrane</keyword>
<keyword evidence="1" id="KW-0812">Transmembrane</keyword>
<evidence type="ECO:0000259" key="2">
    <source>
        <dbReference type="Pfam" id="PF07853"/>
    </source>
</evidence>
<evidence type="ECO:0000313" key="3">
    <source>
        <dbReference type="EMBL" id="SBW07619.1"/>
    </source>
</evidence>
<feature type="transmembrane region" description="Helical" evidence="1">
    <location>
        <begin position="12"/>
        <end position="31"/>
    </location>
</feature>
<feature type="transmembrane region" description="Helical" evidence="1">
    <location>
        <begin position="105"/>
        <end position="127"/>
    </location>
</feature>
<gene>
    <name evidence="3" type="ORF">KL86CLO1_12324</name>
</gene>
<reference evidence="3" key="1">
    <citation type="submission" date="2016-04" db="EMBL/GenBank/DDBJ databases">
        <authorList>
            <person name="Evans L.H."/>
            <person name="Alamgir A."/>
            <person name="Owens N."/>
            <person name="Weber N.D."/>
            <person name="Virtaneva K."/>
            <person name="Barbian K."/>
            <person name="Babar A."/>
            <person name="Rosenke K."/>
        </authorList>
    </citation>
    <scope>NUCLEOTIDE SEQUENCE</scope>
    <source>
        <strain evidence="3">86</strain>
    </source>
</reference>
<dbReference type="Pfam" id="PF07853">
    <property type="entry name" value="DUF1648"/>
    <property type="match status" value="1"/>
</dbReference>
<accession>A0A212K7A3</accession>
<protein>
    <recommendedName>
        <fullName evidence="2">DUF1648 domain-containing protein</fullName>
    </recommendedName>
</protein>
<sequence length="159" mass="17676">MNTMRQKYTRSQVVLEIIAVLIILATAAFLLTRWPLIPEQIPGHYNAAGQVDRWGDRSEILALPAVGSLLYGLLTVISCFPSLWNVPVTITEDNKPGVFSRMKTMLLVLKAEMLAVFGFLAVNTSMAMPLPGWFLPITLAIVFGSVLFSVIDVHRYAKR</sequence>
<dbReference type="EMBL" id="FLUN01000001">
    <property type="protein sequence ID" value="SBW07619.1"/>
    <property type="molecule type" value="Genomic_DNA"/>
</dbReference>
<organism evidence="3">
    <name type="scientific">uncultured Eubacteriales bacterium</name>
    <dbReference type="NCBI Taxonomy" id="172733"/>
    <lineage>
        <taxon>Bacteria</taxon>
        <taxon>Bacillati</taxon>
        <taxon>Bacillota</taxon>
        <taxon>Clostridia</taxon>
        <taxon>Eubacteriales</taxon>
        <taxon>environmental samples</taxon>
    </lineage>
</organism>
<dbReference type="InterPro" id="IPR012867">
    <property type="entry name" value="DUF1648"/>
</dbReference>